<dbReference type="EMBL" id="CP011801">
    <property type="protein sequence ID" value="ALA57919.1"/>
    <property type="molecule type" value="Genomic_DNA"/>
</dbReference>
<protein>
    <submittedName>
        <fullName evidence="1">Putative Outer membrane channel</fullName>
    </submittedName>
</protein>
<dbReference type="PATRIC" id="fig|42253.5.peg.1464"/>
<dbReference type="Proteomes" id="UP000069205">
    <property type="component" value="Chromosome"/>
</dbReference>
<reference evidence="1 2" key="1">
    <citation type="journal article" date="2015" name="Proc. Natl. Acad. Sci. U.S.A.">
        <title>Expanded metabolic versatility of ubiquitous nitrite-oxidizing bacteria from the genus Nitrospira.</title>
        <authorList>
            <person name="Koch H."/>
            <person name="Lucker S."/>
            <person name="Albertsen M."/>
            <person name="Kitzinger K."/>
            <person name="Herbold C."/>
            <person name="Spieck E."/>
            <person name="Nielsen P.H."/>
            <person name="Wagner M."/>
            <person name="Daims H."/>
        </authorList>
    </citation>
    <scope>NUCLEOTIDE SEQUENCE [LARGE SCALE GENOMIC DNA]</scope>
    <source>
        <strain evidence="1 2">NSP M-1</strain>
    </source>
</reference>
<keyword evidence="2" id="KW-1185">Reference proteome</keyword>
<proteinExistence type="predicted"/>
<evidence type="ECO:0000313" key="2">
    <source>
        <dbReference type="Proteomes" id="UP000069205"/>
    </source>
</evidence>
<dbReference type="AlphaFoldDB" id="A0A0K2GAN7"/>
<dbReference type="OrthoDB" id="5390782at2"/>
<name>A0A0K2GAN7_NITMO</name>
<accession>A0A0K2GAN7</accession>
<organism evidence="1 2">
    <name type="scientific">Nitrospira moscoviensis</name>
    <dbReference type="NCBI Taxonomy" id="42253"/>
    <lineage>
        <taxon>Bacteria</taxon>
        <taxon>Pseudomonadati</taxon>
        <taxon>Nitrospirota</taxon>
        <taxon>Nitrospiria</taxon>
        <taxon>Nitrospirales</taxon>
        <taxon>Nitrospiraceae</taxon>
        <taxon>Nitrospira</taxon>
    </lineage>
</organism>
<evidence type="ECO:0000313" key="1">
    <source>
        <dbReference type="EMBL" id="ALA57919.1"/>
    </source>
</evidence>
<gene>
    <name evidence="1" type="ORF">NITMOv2_1493</name>
</gene>
<dbReference type="STRING" id="42253.NITMOv2_1493"/>
<dbReference type="RefSeq" id="WP_145976204.1">
    <property type="nucleotide sequence ID" value="NZ_CP011801.1"/>
</dbReference>
<sequence length="420" mass="47534">MLLTCVLRLFTGPADAEEPTPLAGEEFHTEVLGEPVTVPPRDRKTVTAASAGIAYLPDGPSFYQVLPFGAFYVWRHSDDYKERFRGSFSVAVNDVAYNVGSHSSNGWELRFTFNNMIIPLGRAEYVEGQIIRDVEVEWNYAFAGVGLAYRKWLAPGQQDNALEVSLTYEPGYRWFQRSKGTARGFIVPTDTYEGRLHARLRTDALVRNVMELPHRGYAFGGDFLYGHRATWGRWGGVAPFESPNVEQERDYLMGSVYAVAAGGLPFLNTERHRFVASVYGGLGRHLDRFSTFRLPGRPTGYEWEAISLPILPSVAFNELFPTRYALAHLEYRYQAMFFLYPYARASWGLVEQLRFQPNGGIRRQMDEMPALSGGVVSGAPWKSLIELNYSYNFGIYSDRGGGPPQPGRHGFFVFWSKEFR</sequence>
<dbReference type="KEGG" id="nmv:NITMOv2_1493"/>